<sequence length="215" mass="25953">METLTISIRYIALLSAIIATLAYGRYRQGKGRYFVYSIWFTAITEFSYKIVYYQVLDARYPIHFIVNTYTVIQFLFYFLWYRSLITSITYRNRILFMATLFLAFGIYNSLGLQDFIYERQTYTYIIGTIFVIITIYLYFVEVFKDDFILHFQRSVYFWFSLGILLFFIPFLPFMIASEFFHYGGDLYSLVIFILNVVMHSCFITGVLWSRKRYNY</sequence>
<evidence type="ECO:0000313" key="2">
    <source>
        <dbReference type="EMBL" id="SFW46673.1"/>
    </source>
</evidence>
<organism evidence="2 3">
    <name type="scientific">Sinomicrobium oceani</name>
    <dbReference type="NCBI Taxonomy" id="1150368"/>
    <lineage>
        <taxon>Bacteria</taxon>
        <taxon>Pseudomonadati</taxon>
        <taxon>Bacteroidota</taxon>
        <taxon>Flavobacteriia</taxon>
        <taxon>Flavobacteriales</taxon>
        <taxon>Flavobacteriaceae</taxon>
        <taxon>Sinomicrobium</taxon>
    </lineage>
</organism>
<evidence type="ECO:0000313" key="3">
    <source>
        <dbReference type="Proteomes" id="UP000182248"/>
    </source>
</evidence>
<gene>
    <name evidence="2" type="ORF">SAMN02927921_01770</name>
</gene>
<feature type="transmembrane region" description="Helical" evidence="1">
    <location>
        <begin position="187"/>
        <end position="208"/>
    </location>
</feature>
<feature type="transmembrane region" description="Helical" evidence="1">
    <location>
        <begin position="60"/>
        <end position="81"/>
    </location>
</feature>
<feature type="transmembrane region" description="Helical" evidence="1">
    <location>
        <begin position="93"/>
        <end position="110"/>
    </location>
</feature>
<keyword evidence="1" id="KW-0472">Membrane</keyword>
<keyword evidence="3" id="KW-1185">Reference proteome</keyword>
<dbReference type="RefSeq" id="WP_072317003.1">
    <property type="nucleotide sequence ID" value="NZ_FPJE01000008.1"/>
</dbReference>
<feature type="transmembrane region" description="Helical" evidence="1">
    <location>
        <begin position="33"/>
        <end position="54"/>
    </location>
</feature>
<feature type="transmembrane region" description="Helical" evidence="1">
    <location>
        <begin position="6"/>
        <end position="26"/>
    </location>
</feature>
<protein>
    <submittedName>
        <fullName evidence="2">Uncharacterized protein</fullName>
    </submittedName>
</protein>
<feature type="transmembrane region" description="Helical" evidence="1">
    <location>
        <begin position="155"/>
        <end position="175"/>
    </location>
</feature>
<dbReference type="OrthoDB" id="1453530at2"/>
<dbReference type="EMBL" id="FPJE01000008">
    <property type="protein sequence ID" value="SFW46673.1"/>
    <property type="molecule type" value="Genomic_DNA"/>
</dbReference>
<accession>A0A1K1PGS9</accession>
<proteinExistence type="predicted"/>
<evidence type="ECO:0000256" key="1">
    <source>
        <dbReference type="SAM" id="Phobius"/>
    </source>
</evidence>
<keyword evidence="1" id="KW-1133">Transmembrane helix</keyword>
<reference evidence="2 3" key="1">
    <citation type="submission" date="2016-11" db="EMBL/GenBank/DDBJ databases">
        <authorList>
            <person name="Jaros S."/>
            <person name="Januszkiewicz K."/>
            <person name="Wedrychowicz H."/>
        </authorList>
    </citation>
    <scope>NUCLEOTIDE SEQUENCE [LARGE SCALE GENOMIC DNA]</scope>
    <source>
        <strain evidence="2 3">CGMCC 1.12145</strain>
    </source>
</reference>
<name>A0A1K1PGS9_9FLAO</name>
<keyword evidence="1" id="KW-0812">Transmembrane</keyword>
<dbReference type="AlphaFoldDB" id="A0A1K1PGS9"/>
<feature type="transmembrane region" description="Helical" evidence="1">
    <location>
        <begin position="122"/>
        <end position="143"/>
    </location>
</feature>
<dbReference type="STRING" id="1150368.SAMN02927921_01770"/>
<dbReference type="Proteomes" id="UP000182248">
    <property type="component" value="Unassembled WGS sequence"/>
</dbReference>